<dbReference type="PANTHER" id="PTHR17985">
    <property type="entry name" value="SER/THR-RICH PROTEIN T10 IN DGCR REGION"/>
    <property type="match status" value="1"/>
</dbReference>
<dbReference type="PANTHER" id="PTHR17985:SF8">
    <property type="entry name" value="TRANSPORT AND GOLGI ORGANIZATION PROTEIN 2 HOMOLOG"/>
    <property type="match status" value="1"/>
</dbReference>
<keyword evidence="2" id="KW-1185">Reference proteome</keyword>
<gene>
    <name evidence="1" type="ORF">ACFONC_05900</name>
</gene>
<evidence type="ECO:0000313" key="1">
    <source>
        <dbReference type="EMBL" id="MFC3715681.1"/>
    </source>
</evidence>
<reference evidence="2" key="1">
    <citation type="journal article" date="2019" name="Int. J. Syst. Evol. Microbiol.">
        <title>The Global Catalogue of Microorganisms (GCM) 10K type strain sequencing project: providing services to taxonomists for standard genome sequencing and annotation.</title>
        <authorList>
            <consortium name="The Broad Institute Genomics Platform"/>
            <consortium name="The Broad Institute Genome Sequencing Center for Infectious Disease"/>
            <person name="Wu L."/>
            <person name="Ma J."/>
        </authorList>
    </citation>
    <scope>NUCLEOTIDE SEQUENCE [LARGE SCALE GENOMIC DNA]</scope>
    <source>
        <strain evidence="2">KCTC 42441</strain>
    </source>
</reference>
<dbReference type="Proteomes" id="UP001595705">
    <property type="component" value="Unassembled WGS sequence"/>
</dbReference>
<dbReference type="RefSeq" id="WP_386742784.1">
    <property type="nucleotide sequence ID" value="NZ_JBHRYA010000003.1"/>
</dbReference>
<sequence length="273" mass="28808">MCLIALAWRVHPRFPLALIANRDEAHARPTAAAGFDPDAPDVYGGRDLVQGGGWLQVSTRGRLAAVTNVRAGIAHEDAPRSRGALVRDFVRGESLAGASLQALAPVAAEFGRFNLLAWDGDGLAFASNHPGFANFTVEPGLHAMSNGAFDAPWPKSAHATRALEAWLRSPAASAPAMPDIDALAPLLDALADVRVAPDEALPDTGVGLELERMLSPAFVRDARYGTRCSSVVLVGEEGIVFAERRFGPDAVQLGESVVNLPLAGEARPWRSPG</sequence>
<dbReference type="EMBL" id="JBHRYA010000003">
    <property type="protein sequence ID" value="MFC3715681.1"/>
    <property type="molecule type" value="Genomic_DNA"/>
</dbReference>
<comment type="caution">
    <text evidence="1">The sequence shown here is derived from an EMBL/GenBank/DDBJ whole genome shotgun (WGS) entry which is preliminary data.</text>
</comment>
<name>A0ABV7XHR5_9GAMM</name>
<proteinExistence type="predicted"/>
<evidence type="ECO:0000313" key="2">
    <source>
        <dbReference type="Proteomes" id="UP001595705"/>
    </source>
</evidence>
<dbReference type="Pfam" id="PF05742">
    <property type="entry name" value="TANGO2"/>
    <property type="match status" value="1"/>
</dbReference>
<dbReference type="InterPro" id="IPR008551">
    <property type="entry name" value="TANGO2"/>
</dbReference>
<accession>A0ABV7XHR5</accession>
<organism evidence="1 2">
    <name type="scientific">Luteimonas soli</name>
    <dbReference type="NCBI Taxonomy" id="1648966"/>
    <lineage>
        <taxon>Bacteria</taxon>
        <taxon>Pseudomonadati</taxon>
        <taxon>Pseudomonadota</taxon>
        <taxon>Gammaproteobacteria</taxon>
        <taxon>Lysobacterales</taxon>
        <taxon>Lysobacteraceae</taxon>
        <taxon>Luteimonas</taxon>
    </lineage>
</organism>
<protein>
    <submittedName>
        <fullName evidence="1">NRDE family protein</fullName>
    </submittedName>
</protein>